<comment type="subcellular location">
    <subcellularLocation>
        <location evidence="1">Membrane</location>
        <topology evidence="1">Single-pass type IV membrane protein</topology>
    </subcellularLocation>
</comment>
<protein>
    <recommendedName>
        <fullName evidence="7">t-SNARE coiled-coil homology domain-containing protein</fullName>
    </recommendedName>
</protein>
<proteinExistence type="inferred from homology"/>
<gene>
    <name evidence="8" type="ORF">CCAE0312_LOCUS3427</name>
</gene>
<sequence length="300" mass="33981">MKDRLAELRGDEYDEEAAMGGDALEHGRQGMSEGFEKFARELAIIEKAVGKVEGACKEIETEFSSGKALNEEGGVREEIQSRMDDCDQKCAAVRKRLKRIAEENKVFAAAQVDKVAEARVRVNRHQAVTKRFMDATQKLEKVQDSQKDAVYKMIERQIRSVNPDATEGEIRAAMETGNLEQVFDGVELSARHREIKQRLGDIHSKNQDIQKLEKNIAELAKMFVDMTLLVETQGALLNELEFNTKKTVDVVEAAHEEIVQAREYQKSARKKMCWITLIILIIILIIVFVILWRTGVFGGN</sequence>
<name>A0A7S1XDW1_9RHOD</name>
<dbReference type="GO" id="GO:0006886">
    <property type="term" value="P:intracellular protein transport"/>
    <property type="evidence" value="ECO:0007669"/>
    <property type="project" value="TreeGrafter"/>
</dbReference>
<dbReference type="GO" id="GO:0000149">
    <property type="term" value="F:SNARE binding"/>
    <property type="evidence" value="ECO:0007669"/>
    <property type="project" value="TreeGrafter"/>
</dbReference>
<evidence type="ECO:0000256" key="6">
    <source>
        <dbReference type="SAM" id="Phobius"/>
    </source>
</evidence>
<evidence type="ECO:0000313" key="8">
    <source>
        <dbReference type="EMBL" id="CAD9231371.1"/>
    </source>
</evidence>
<dbReference type="Gene3D" id="1.20.58.70">
    <property type="match status" value="1"/>
</dbReference>
<dbReference type="PANTHER" id="PTHR19957">
    <property type="entry name" value="SYNTAXIN"/>
    <property type="match status" value="1"/>
</dbReference>
<keyword evidence="4 6" id="KW-1133">Transmembrane helix</keyword>
<keyword evidence="3 6" id="KW-0812">Transmembrane</keyword>
<dbReference type="PANTHER" id="PTHR19957:SF307">
    <property type="entry name" value="PROTEIN SSO1-RELATED"/>
    <property type="match status" value="1"/>
</dbReference>
<dbReference type="GO" id="GO:0006887">
    <property type="term" value="P:exocytosis"/>
    <property type="evidence" value="ECO:0007669"/>
    <property type="project" value="TreeGrafter"/>
</dbReference>
<dbReference type="GO" id="GO:0005886">
    <property type="term" value="C:plasma membrane"/>
    <property type="evidence" value="ECO:0007669"/>
    <property type="project" value="TreeGrafter"/>
</dbReference>
<evidence type="ECO:0000256" key="4">
    <source>
        <dbReference type="ARBA" id="ARBA00022989"/>
    </source>
</evidence>
<dbReference type="SUPFAM" id="SSF47661">
    <property type="entry name" value="t-snare proteins"/>
    <property type="match status" value="1"/>
</dbReference>
<organism evidence="8">
    <name type="scientific">Compsopogon caeruleus</name>
    <dbReference type="NCBI Taxonomy" id="31354"/>
    <lineage>
        <taxon>Eukaryota</taxon>
        <taxon>Rhodophyta</taxon>
        <taxon>Compsopogonophyceae</taxon>
        <taxon>Compsopogonales</taxon>
        <taxon>Compsopogonaceae</taxon>
        <taxon>Compsopogon</taxon>
    </lineage>
</organism>
<dbReference type="InterPro" id="IPR045242">
    <property type="entry name" value="Syntaxin"/>
</dbReference>
<dbReference type="Pfam" id="PF05739">
    <property type="entry name" value="SNARE"/>
    <property type="match status" value="1"/>
</dbReference>
<dbReference type="GO" id="GO:0005484">
    <property type="term" value="F:SNAP receptor activity"/>
    <property type="evidence" value="ECO:0007669"/>
    <property type="project" value="TreeGrafter"/>
</dbReference>
<feature type="domain" description="T-SNARE coiled-coil homology" evidence="7">
    <location>
        <begin position="199"/>
        <end position="261"/>
    </location>
</feature>
<dbReference type="EMBL" id="HBGH01006557">
    <property type="protein sequence ID" value="CAD9231371.1"/>
    <property type="molecule type" value="Transcribed_RNA"/>
</dbReference>
<dbReference type="GO" id="GO:0006906">
    <property type="term" value="P:vesicle fusion"/>
    <property type="evidence" value="ECO:0007669"/>
    <property type="project" value="TreeGrafter"/>
</dbReference>
<dbReference type="AlphaFoldDB" id="A0A7S1XDW1"/>
<dbReference type="GO" id="GO:0048278">
    <property type="term" value="P:vesicle docking"/>
    <property type="evidence" value="ECO:0007669"/>
    <property type="project" value="TreeGrafter"/>
</dbReference>
<evidence type="ECO:0000256" key="2">
    <source>
        <dbReference type="ARBA" id="ARBA00009063"/>
    </source>
</evidence>
<dbReference type="InterPro" id="IPR000727">
    <property type="entry name" value="T_SNARE_dom"/>
</dbReference>
<evidence type="ECO:0000259" key="7">
    <source>
        <dbReference type="PROSITE" id="PS50192"/>
    </source>
</evidence>
<dbReference type="InterPro" id="IPR006011">
    <property type="entry name" value="Syntaxin_N"/>
</dbReference>
<evidence type="ECO:0000256" key="1">
    <source>
        <dbReference type="ARBA" id="ARBA00004211"/>
    </source>
</evidence>
<dbReference type="InterPro" id="IPR010989">
    <property type="entry name" value="SNARE"/>
</dbReference>
<dbReference type="PROSITE" id="PS50192">
    <property type="entry name" value="T_SNARE"/>
    <property type="match status" value="1"/>
</dbReference>
<dbReference type="Gene3D" id="1.20.5.110">
    <property type="match status" value="1"/>
</dbReference>
<dbReference type="SMART" id="SM00397">
    <property type="entry name" value="t_SNARE"/>
    <property type="match status" value="1"/>
</dbReference>
<comment type="similarity">
    <text evidence="2">Belongs to the syntaxin family.</text>
</comment>
<dbReference type="GO" id="GO:0031201">
    <property type="term" value="C:SNARE complex"/>
    <property type="evidence" value="ECO:0007669"/>
    <property type="project" value="TreeGrafter"/>
</dbReference>
<keyword evidence="5 6" id="KW-0472">Membrane</keyword>
<accession>A0A7S1XDW1</accession>
<dbReference type="CDD" id="cd15848">
    <property type="entry name" value="SNARE_syntaxin1-like"/>
    <property type="match status" value="1"/>
</dbReference>
<evidence type="ECO:0000256" key="5">
    <source>
        <dbReference type="ARBA" id="ARBA00023136"/>
    </source>
</evidence>
<evidence type="ECO:0000256" key="3">
    <source>
        <dbReference type="ARBA" id="ARBA00022692"/>
    </source>
</evidence>
<dbReference type="Pfam" id="PF00804">
    <property type="entry name" value="Syntaxin"/>
    <property type="match status" value="1"/>
</dbReference>
<feature type="transmembrane region" description="Helical" evidence="6">
    <location>
        <begin position="272"/>
        <end position="292"/>
    </location>
</feature>
<dbReference type="GO" id="GO:0012505">
    <property type="term" value="C:endomembrane system"/>
    <property type="evidence" value="ECO:0007669"/>
    <property type="project" value="TreeGrafter"/>
</dbReference>
<reference evidence="8" key="1">
    <citation type="submission" date="2021-01" db="EMBL/GenBank/DDBJ databases">
        <authorList>
            <person name="Corre E."/>
            <person name="Pelletier E."/>
            <person name="Niang G."/>
            <person name="Scheremetjew M."/>
            <person name="Finn R."/>
            <person name="Kale V."/>
            <person name="Holt S."/>
            <person name="Cochrane G."/>
            <person name="Meng A."/>
            <person name="Brown T."/>
            <person name="Cohen L."/>
        </authorList>
    </citation>
    <scope>NUCLEOTIDE SEQUENCE</scope>
    <source>
        <strain evidence="8">SAG 36.94</strain>
    </source>
</reference>